<accession>F2S8P1</accession>
<dbReference type="AlphaFoldDB" id="F2S8P1"/>
<sequence>MSMNPSPARNLTTNETIFESLDQTAGLCPQSRRPINQLHWVTNTASSTGCDNNTIILSIYVDFYHSCTYTKAYPAILPSSYTRKMPYDNGARVEKKGAYMLLWSTSADFLYHWGILIATSETGGTLFHQTYNKDMWSLAVEIRDITRSRSLLCALKLGDVEDCSGTWMNAIEACLRHTKVDGEFTCRTWVLAAAFELADGGFIGMEPSWDGIAKIETEAKFLAGDSWQSGTVKVEASKQERA</sequence>
<proteinExistence type="predicted"/>
<evidence type="ECO:0000313" key="1">
    <source>
        <dbReference type="EMBL" id="EGD99940.1"/>
    </source>
</evidence>
<reference evidence="2" key="1">
    <citation type="journal article" date="2012" name="MBio">
        <title>Comparative genome analysis of Trichophyton rubrum and related dermatophytes reveals candidate genes involved in infection.</title>
        <authorList>
            <person name="Martinez D.A."/>
            <person name="Oliver B.G."/>
            <person name="Graeser Y."/>
            <person name="Goldberg J.M."/>
            <person name="Li W."/>
            <person name="Martinez-Rossi N.M."/>
            <person name="Monod M."/>
            <person name="Shelest E."/>
            <person name="Barton R.C."/>
            <person name="Birch E."/>
            <person name="Brakhage A.A."/>
            <person name="Chen Z."/>
            <person name="Gurr S.J."/>
            <person name="Heiman D."/>
            <person name="Heitman J."/>
            <person name="Kosti I."/>
            <person name="Rossi A."/>
            <person name="Saif S."/>
            <person name="Samalova M."/>
            <person name="Saunders C.W."/>
            <person name="Shea T."/>
            <person name="Summerbell R.C."/>
            <person name="Xu J."/>
            <person name="Young S."/>
            <person name="Zeng Q."/>
            <person name="Birren B.W."/>
            <person name="Cuomo C.A."/>
            <person name="White T.C."/>
        </authorList>
    </citation>
    <scope>NUCLEOTIDE SEQUENCE [LARGE SCALE GENOMIC DNA]</scope>
    <source>
        <strain evidence="2">CBS 112818</strain>
    </source>
</reference>
<dbReference type="EMBL" id="GG698528">
    <property type="protein sequence ID" value="EGD99940.1"/>
    <property type="molecule type" value="Genomic_DNA"/>
</dbReference>
<gene>
    <name evidence="1" type="ORF">TESG_07270</name>
</gene>
<dbReference type="Proteomes" id="UP000009172">
    <property type="component" value="Unassembled WGS sequence"/>
</dbReference>
<organism evidence="1 2">
    <name type="scientific">Trichophyton tonsurans (strain CBS 112818)</name>
    <name type="common">Scalp ringworm fungus</name>
    <dbReference type="NCBI Taxonomy" id="647933"/>
    <lineage>
        <taxon>Eukaryota</taxon>
        <taxon>Fungi</taxon>
        <taxon>Dikarya</taxon>
        <taxon>Ascomycota</taxon>
        <taxon>Pezizomycotina</taxon>
        <taxon>Eurotiomycetes</taxon>
        <taxon>Eurotiomycetidae</taxon>
        <taxon>Onygenales</taxon>
        <taxon>Arthrodermataceae</taxon>
        <taxon>Trichophyton</taxon>
    </lineage>
</organism>
<keyword evidence="2" id="KW-1185">Reference proteome</keyword>
<dbReference type="OrthoDB" id="3016366at2759"/>
<dbReference type="HOGENOM" id="CLU_1147890_0_0_1"/>
<name>F2S8P1_TRIT1</name>
<protein>
    <submittedName>
        <fullName evidence="1">Uncharacterized protein</fullName>
    </submittedName>
</protein>
<evidence type="ECO:0000313" key="2">
    <source>
        <dbReference type="Proteomes" id="UP000009172"/>
    </source>
</evidence>